<dbReference type="GO" id="GO:0004316">
    <property type="term" value="F:3-oxoacyl-[acyl-carrier-protein] reductase (NADPH) activity"/>
    <property type="evidence" value="ECO:0007669"/>
    <property type="project" value="UniProtKB-EC"/>
</dbReference>
<comment type="catalytic activity">
    <reaction evidence="4">
        <text>a (3R)-hydroxyacyl-[ACP] + NADP(+) = a 3-oxoacyl-[ACP] + NADPH + H(+)</text>
        <dbReference type="Rhea" id="RHEA:17397"/>
        <dbReference type="Rhea" id="RHEA-COMP:9916"/>
        <dbReference type="Rhea" id="RHEA-COMP:9945"/>
        <dbReference type="ChEBI" id="CHEBI:15378"/>
        <dbReference type="ChEBI" id="CHEBI:57783"/>
        <dbReference type="ChEBI" id="CHEBI:58349"/>
        <dbReference type="ChEBI" id="CHEBI:78776"/>
        <dbReference type="ChEBI" id="CHEBI:78827"/>
        <dbReference type="EC" id="1.1.1.100"/>
    </reaction>
</comment>
<dbReference type="PRINTS" id="PR00081">
    <property type="entry name" value="GDHRDH"/>
</dbReference>
<dbReference type="STRING" id="341454.A0A4S2MW44"/>
<dbReference type="EC" id="1.1.1.100" evidence="2"/>
<dbReference type="PRINTS" id="PR00080">
    <property type="entry name" value="SDRFAMILY"/>
</dbReference>
<proteinExistence type="inferred from homology"/>
<dbReference type="Proteomes" id="UP000298138">
    <property type="component" value="Unassembled WGS sequence"/>
</dbReference>
<dbReference type="AlphaFoldDB" id="A0A4S2MW44"/>
<dbReference type="InterPro" id="IPR020904">
    <property type="entry name" value="Sc_DH/Rdtase_CS"/>
</dbReference>
<reference evidence="5 6" key="1">
    <citation type="submission" date="2019-04" db="EMBL/GenBank/DDBJ databases">
        <title>Comparative genomics and transcriptomics to analyze fruiting body development in filamentous ascomycetes.</title>
        <authorList>
            <consortium name="DOE Joint Genome Institute"/>
            <person name="Lutkenhaus R."/>
            <person name="Traeger S."/>
            <person name="Breuer J."/>
            <person name="Kuo A."/>
            <person name="Lipzen A."/>
            <person name="Pangilinan J."/>
            <person name="Dilworth D."/>
            <person name="Sandor L."/>
            <person name="Poggeler S."/>
            <person name="Barry K."/>
            <person name="Grigoriev I.V."/>
            <person name="Nowrousian M."/>
        </authorList>
    </citation>
    <scope>NUCLEOTIDE SEQUENCE [LARGE SCALE GENOMIC DNA]</scope>
    <source>
        <strain evidence="5 6">CBS 389.68</strain>
    </source>
</reference>
<keyword evidence="6" id="KW-1185">Reference proteome</keyword>
<dbReference type="InterPro" id="IPR002347">
    <property type="entry name" value="SDR_fam"/>
</dbReference>
<dbReference type="GO" id="GO:0032787">
    <property type="term" value="P:monocarboxylic acid metabolic process"/>
    <property type="evidence" value="ECO:0007669"/>
    <property type="project" value="UniProtKB-ARBA"/>
</dbReference>
<evidence type="ECO:0000256" key="3">
    <source>
        <dbReference type="ARBA" id="ARBA00022857"/>
    </source>
</evidence>
<dbReference type="PANTHER" id="PTHR42879">
    <property type="entry name" value="3-OXOACYL-(ACYL-CARRIER-PROTEIN) REDUCTASE"/>
    <property type="match status" value="1"/>
</dbReference>
<gene>
    <name evidence="5" type="ORF">EX30DRAFT_306982</name>
</gene>
<dbReference type="InParanoid" id="A0A4S2MW44"/>
<name>A0A4S2MW44_9PEZI</name>
<sequence length="268" mass="28312">MSESETPQKPQTLAGRFAIVIGATRGIGYSITTSLLSHGCSVLGTYNISSSISTTLESLAPTLSPTSRFHGLQASILDLTSPARILAAVQSHFPSQAVDILVLNAAIATLSPLDSLTIESYQSVITGNQLFPALLVQTLLPVFSTTGTGRIIAISSEGASLSRPNTTEYSATKAALESMVRTWSKELGRRFNGLTVNAVAPGLVKTDLWMGLAEERRRVWEEKAREGTVSGKVGEAGDVAEVVVWLAGEGSRWVTGTTVAVNGGMYDL</sequence>
<evidence type="ECO:0000256" key="2">
    <source>
        <dbReference type="ARBA" id="ARBA00012948"/>
    </source>
</evidence>
<dbReference type="PROSITE" id="PS00061">
    <property type="entry name" value="ADH_SHORT"/>
    <property type="match status" value="1"/>
</dbReference>
<dbReference type="SUPFAM" id="SSF51735">
    <property type="entry name" value="NAD(P)-binding Rossmann-fold domains"/>
    <property type="match status" value="1"/>
</dbReference>
<dbReference type="OrthoDB" id="47007at2759"/>
<dbReference type="Gene3D" id="3.40.50.720">
    <property type="entry name" value="NAD(P)-binding Rossmann-like Domain"/>
    <property type="match status" value="1"/>
</dbReference>
<comment type="similarity">
    <text evidence="1">Belongs to the short-chain dehydrogenases/reductases (SDR) family.</text>
</comment>
<organism evidence="5 6">
    <name type="scientific">Ascodesmis nigricans</name>
    <dbReference type="NCBI Taxonomy" id="341454"/>
    <lineage>
        <taxon>Eukaryota</taxon>
        <taxon>Fungi</taxon>
        <taxon>Dikarya</taxon>
        <taxon>Ascomycota</taxon>
        <taxon>Pezizomycotina</taxon>
        <taxon>Pezizomycetes</taxon>
        <taxon>Pezizales</taxon>
        <taxon>Ascodesmidaceae</taxon>
        <taxon>Ascodesmis</taxon>
    </lineage>
</organism>
<dbReference type="CDD" id="cd05233">
    <property type="entry name" value="SDR_c"/>
    <property type="match status" value="1"/>
</dbReference>
<evidence type="ECO:0000256" key="1">
    <source>
        <dbReference type="ARBA" id="ARBA00006484"/>
    </source>
</evidence>
<keyword evidence="3" id="KW-0521">NADP</keyword>
<dbReference type="InterPro" id="IPR036291">
    <property type="entry name" value="NAD(P)-bd_dom_sf"/>
</dbReference>
<dbReference type="EMBL" id="ML220122">
    <property type="protein sequence ID" value="TGZ80862.1"/>
    <property type="molecule type" value="Genomic_DNA"/>
</dbReference>
<evidence type="ECO:0000313" key="6">
    <source>
        <dbReference type="Proteomes" id="UP000298138"/>
    </source>
</evidence>
<protein>
    <recommendedName>
        <fullName evidence="2">3-oxoacyl-[acyl-carrier-protein] reductase</fullName>
        <ecNumber evidence="2">1.1.1.100</ecNumber>
    </recommendedName>
</protein>
<evidence type="ECO:0000256" key="4">
    <source>
        <dbReference type="ARBA" id="ARBA00048508"/>
    </source>
</evidence>
<evidence type="ECO:0000313" key="5">
    <source>
        <dbReference type="EMBL" id="TGZ80862.1"/>
    </source>
</evidence>
<dbReference type="PANTHER" id="PTHR42879:SF2">
    <property type="entry name" value="3-OXOACYL-[ACYL-CARRIER-PROTEIN] REDUCTASE FABG"/>
    <property type="match status" value="1"/>
</dbReference>
<accession>A0A4S2MW44</accession>
<dbReference type="InterPro" id="IPR050259">
    <property type="entry name" value="SDR"/>
</dbReference>
<dbReference type="Pfam" id="PF13561">
    <property type="entry name" value="adh_short_C2"/>
    <property type="match status" value="1"/>
</dbReference>